<proteinExistence type="predicted"/>
<organism evidence="10 11">
    <name type="scientific">Garciella nitratireducens DSM 15102</name>
    <dbReference type="NCBI Taxonomy" id="1121911"/>
    <lineage>
        <taxon>Bacteria</taxon>
        <taxon>Bacillati</taxon>
        <taxon>Bacillota</taxon>
        <taxon>Clostridia</taxon>
        <taxon>Eubacteriales</taxon>
        <taxon>Eubacteriaceae</taxon>
        <taxon>Garciella</taxon>
    </lineage>
</organism>
<evidence type="ECO:0000313" key="11">
    <source>
        <dbReference type="Proteomes" id="UP000196365"/>
    </source>
</evidence>
<evidence type="ECO:0000256" key="5">
    <source>
        <dbReference type="ARBA" id="ARBA00022989"/>
    </source>
</evidence>
<evidence type="ECO:0000256" key="4">
    <source>
        <dbReference type="ARBA" id="ARBA00022692"/>
    </source>
</evidence>
<evidence type="ECO:0000256" key="2">
    <source>
        <dbReference type="ARBA" id="ARBA00022475"/>
    </source>
</evidence>
<keyword evidence="7" id="KW-0131">Cell cycle</keyword>
<dbReference type="PROSITE" id="PS51779">
    <property type="entry name" value="POTRA"/>
    <property type="match status" value="1"/>
</dbReference>
<sequence>MKKKLRKKENFYPIKGFKKGKYGIILLILVLTIIFSFYFLLYTNYFDVKNIEVRGNEHIEKKEVIRLSNLRTGMNIFKFNKEKVEKNIQRNSFIKNVQIERKLPDTIYIYTTEREITSIIAYNDGTFLYLDEEGIVMDHKETLNTYNKPIITGLEDVSFIINNSIEINPNWLRRSILETISLLKKNDLIYEISEIHILENFDIHLYTNDGSVINIGNSSILKENIDFLKSFLGQPHQKVIIDISHGGDPVCKPRRN</sequence>
<evidence type="ECO:0000256" key="1">
    <source>
        <dbReference type="ARBA" id="ARBA00004370"/>
    </source>
</evidence>
<keyword evidence="4 8" id="KW-0812">Transmembrane</keyword>
<keyword evidence="5 8" id="KW-1133">Transmembrane helix</keyword>
<dbReference type="Pfam" id="PF08478">
    <property type="entry name" value="POTRA_1"/>
    <property type="match status" value="1"/>
</dbReference>
<dbReference type="InterPro" id="IPR034746">
    <property type="entry name" value="POTRA"/>
</dbReference>
<evidence type="ECO:0000256" key="6">
    <source>
        <dbReference type="ARBA" id="ARBA00023136"/>
    </source>
</evidence>
<dbReference type="InterPro" id="IPR050487">
    <property type="entry name" value="FtsQ_DivIB"/>
</dbReference>
<feature type="domain" description="POTRA" evidence="9">
    <location>
        <begin position="46"/>
        <end position="114"/>
    </location>
</feature>
<dbReference type="EMBL" id="FUWV01000001">
    <property type="protein sequence ID" value="SJZ33417.1"/>
    <property type="molecule type" value="Genomic_DNA"/>
</dbReference>
<dbReference type="PANTHER" id="PTHR37820:SF1">
    <property type="entry name" value="CELL DIVISION PROTEIN FTSQ"/>
    <property type="match status" value="1"/>
</dbReference>
<dbReference type="Pfam" id="PF03799">
    <property type="entry name" value="FtsQ_DivIB_C"/>
    <property type="match status" value="1"/>
</dbReference>
<dbReference type="Gene3D" id="3.10.20.310">
    <property type="entry name" value="membrane protein fhac"/>
    <property type="match status" value="1"/>
</dbReference>
<keyword evidence="6 8" id="KW-0472">Membrane</keyword>
<dbReference type="OrthoDB" id="1953902at2"/>
<protein>
    <submittedName>
        <fullName evidence="10">Cell division protein FtsQ</fullName>
    </submittedName>
</protein>
<keyword evidence="2" id="KW-1003">Cell membrane</keyword>
<accession>A0A1T4JTN1</accession>
<dbReference type="PANTHER" id="PTHR37820">
    <property type="entry name" value="CELL DIVISION PROTEIN DIVIB"/>
    <property type="match status" value="1"/>
</dbReference>
<dbReference type="InterPro" id="IPR013685">
    <property type="entry name" value="POTRA_FtsQ_type"/>
</dbReference>
<feature type="transmembrane region" description="Helical" evidence="8">
    <location>
        <begin position="21"/>
        <end position="41"/>
    </location>
</feature>
<evidence type="ECO:0000256" key="8">
    <source>
        <dbReference type="SAM" id="Phobius"/>
    </source>
</evidence>
<dbReference type="GO" id="GO:0051301">
    <property type="term" value="P:cell division"/>
    <property type="evidence" value="ECO:0007669"/>
    <property type="project" value="UniProtKB-KW"/>
</dbReference>
<dbReference type="Proteomes" id="UP000196365">
    <property type="component" value="Unassembled WGS sequence"/>
</dbReference>
<comment type="subcellular location">
    <subcellularLocation>
        <location evidence="1">Membrane</location>
    </subcellularLocation>
</comment>
<gene>
    <name evidence="10" type="ORF">SAMN02745973_00080</name>
</gene>
<reference evidence="10 11" key="1">
    <citation type="submission" date="2017-02" db="EMBL/GenBank/DDBJ databases">
        <authorList>
            <person name="Peterson S.W."/>
        </authorList>
    </citation>
    <scope>NUCLEOTIDE SEQUENCE [LARGE SCALE GENOMIC DNA]</scope>
    <source>
        <strain evidence="10 11">DSM 15102</strain>
    </source>
</reference>
<evidence type="ECO:0000259" key="9">
    <source>
        <dbReference type="PROSITE" id="PS51779"/>
    </source>
</evidence>
<dbReference type="AlphaFoldDB" id="A0A1T4JTN1"/>
<dbReference type="GO" id="GO:0005886">
    <property type="term" value="C:plasma membrane"/>
    <property type="evidence" value="ECO:0007669"/>
    <property type="project" value="TreeGrafter"/>
</dbReference>
<dbReference type="InterPro" id="IPR005548">
    <property type="entry name" value="Cell_div_FtsQ/DivIB_C"/>
</dbReference>
<keyword evidence="3 10" id="KW-0132">Cell division</keyword>
<name>A0A1T4JTN1_9FIRM</name>
<dbReference type="RefSeq" id="WP_159454617.1">
    <property type="nucleotide sequence ID" value="NZ_FUWV01000001.1"/>
</dbReference>
<evidence type="ECO:0000313" key="10">
    <source>
        <dbReference type="EMBL" id="SJZ33417.1"/>
    </source>
</evidence>
<keyword evidence="11" id="KW-1185">Reference proteome</keyword>
<evidence type="ECO:0000256" key="3">
    <source>
        <dbReference type="ARBA" id="ARBA00022618"/>
    </source>
</evidence>
<evidence type="ECO:0000256" key="7">
    <source>
        <dbReference type="ARBA" id="ARBA00023306"/>
    </source>
</evidence>